<evidence type="ECO:0000313" key="1">
    <source>
        <dbReference type="EMBL" id="MFC0582180.1"/>
    </source>
</evidence>
<dbReference type="Pfam" id="PF04199">
    <property type="entry name" value="Cyclase"/>
    <property type="match status" value="1"/>
</dbReference>
<dbReference type="EMBL" id="JBHLUB010000029">
    <property type="protein sequence ID" value="MFC0582180.1"/>
    <property type="molecule type" value="Genomic_DNA"/>
</dbReference>
<comment type="caution">
    <text evidence="1">The sequence shown here is derived from an EMBL/GenBank/DDBJ whole genome shotgun (WGS) entry which is preliminary data.</text>
</comment>
<sequence>MSNVQTQKQNLVLQLAGALADQSVKIVDLTNKLSDQTPTLQLPEPFKNLNDFSLEEVARYDENGPLWRHQNISMGEHIGTHIDAPIHWISGKDGKCVASIEPERLVGPAAVLDVSEQVAADADFLVDVADIKAWEAEHGPLPQNGWLLVRTGWDQYAQDQEAFVNIDENGSHTPGFTAECARWLAEDTEISGVGVETVGIDQGNAATLEPPFPMHYYLLGNDKYGVTSLQNLSTLPATGAVVVVSPLPIVDGTGSPCRVFALVEG</sequence>
<gene>
    <name evidence="1" type="ORF">ACFFFR_07260</name>
</gene>
<dbReference type="InterPro" id="IPR037175">
    <property type="entry name" value="KFase_sf"/>
</dbReference>
<reference evidence="1 2" key="1">
    <citation type="submission" date="2024-09" db="EMBL/GenBank/DDBJ databases">
        <authorList>
            <person name="Sun Q."/>
            <person name="Mori K."/>
        </authorList>
    </citation>
    <scope>NUCLEOTIDE SEQUENCE [LARGE SCALE GENOMIC DNA]</scope>
    <source>
        <strain evidence="1 2">NCAIM B.02604</strain>
    </source>
</reference>
<dbReference type="GO" id="GO:0016787">
    <property type="term" value="F:hydrolase activity"/>
    <property type="evidence" value="ECO:0007669"/>
    <property type="project" value="UniProtKB-KW"/>
</dbReference>
<keyword evidence="1" id="KW-0378">Hydrolase</keyword>
<protein>
    <submittedName>
        <fullName evidence="1">Cyclase family protein</fullName>
        <ecNumber evidence="1">3.5.-.-</ecNumber>
    </submittedName>
</protein>
<dbReference type="RefSeq" id="WP_377459150.1">
    <property type="nucleotide sequence ID" value="NZ_JBHLUB010000029.1"/>
</dbReference>
<dbReference type="Gene3D" id="3.50.30.50">
    <property type="entry name" value="Putative cyclase"/>
    <property type="match status" value="1"/>
</dbReference>
<evidence type="ECO:0000313" key="2">
    <source>
        <dbReference type="Proteomes" id="UP001589862"/>
    </source>
</evidence>
<keyword evidence="2" id="KW-1185">Reference proteome</keyword>
<dbReference type="SUPFAM" id="SSF102198">
    <property type="entry name" value="Putative cyclase"/>
    <property type="match status" value="1"/>
</dbReference>
<name>A0ABV6PAM7_9MICC</name>
<accession>A0ABV6PAM7</accession>
<dbReference type="PANTHER" id="PTHR31118:SF12">
    <property type="entry name" value="CYCLASE-LIKE PROTEIN 2"/>
    <property type="match status" value="1"/>
</dbReference>
<dbReference type="InterPro" id="IPR007325">
    <property type="entry name" value="KFase/CYL"/>
</dbReference>
<organism evidence="1 2">
    <name type="scientific">Micrococcoides hystricis</name>
    <dbReference type="NCBI Taxonomy" id="1572761"/>
    <lineage>
        <taxon>Bacteria</taxon>
        <taxon>Bacillati</taxon>
        <taxon>Actinomycetota</taxon>
        <taxon>Actinomycetes</taxon>
        <taxon>Micrococcales</taxon>
        <taxon>Micrococcaceae</taxon>
        <taxon>Micrococcoides</taxon>
    </lineage>
</organism>
<proteinExistence type="predicted"/>
<dbReference type="Proteomes" id="UP001589862">
    <property type="component" value="Unassembled WGS sequence"/>
</dbReference>
<dbReference type="PANTHER" id="PTHR31118">
    <property type="entry name" value="CYCLASE-LIKE PROTEIN 2"/>
    <property type="match status" value="1"/>
</dbReference>
<dbReference type="EC" id="3.5.-.-" evidence="1"/>